<organism evidence="2 3">
    <name type="scientific">Periconia digitata</name>
    <dbReference type="NCBI Taxonomy" id="1303443"/>
    <lineage>
        <taxon>Eukaryota</taxon>
        <taxon>Fungi</taxon>
        <taxon>Dikarya</taxon>
        <taxon>Ascomycota</taxon>
        <taxon>Pezizomycotina</taxon>
        <taxon>Dothideomycetes</taxon>
        <taxon>Pleosporomycetidae</taxon>
        <taxon>Pleosporales</taxon>
        <taxon>Massarineae</taxon>
        <taxon>Periconiaceae</taxon>
        <taxon>Periconia</taxon>
    </lineage>
</organism>
<feature type="compositionally biased region" description="Basic and acidic residues" evidence="1">
    <location>
        <begin position="128"/>
        <end position="140"/>
    </location>
</feature>
<dbReference type="EMBL" id="CAOQHR010000008">
    <property type="protein sequence ID" value="CAI6338904.1"/>
    <property type="molecule type" value="Genomic_DNA"/>
</dbReference>
<feature type="compositionally biased region" description="Basic and acidic residues" evidence="1">
    <location>
        <begin position="77"/>
        <end position="101"/>
    </location>
</feature>
<dbReference type="OrthoDB" id="5391950at2759"/>
<feature type="compositionally biased region" description="Basic and acidic residues" evidence="1">
    <location>
        <begin position="172"/>
        <end position="181"/>
    </location>
</feature>
<dbReference type="Proteomes" id="UP001152607">
    <property type="component" value="Unassembled WGS sequence"/>
</dbReference>
<keyword evidence="3" id="KW-1185">Reference proteome</keyword>
<evidence type="ECO:0000313" key="2">
    <source>
        <dbReference type="EMBL" id="CAI6338904.1"/>
    </source>
</evidence>
<evidence type="ECO:0000313" key="3">
    <source>
        <dbReference type="Proteomes" id="UP001152607"/>
    </source>
</evidence>
<feature type="compositionally biased region" description="Polar residues" evidence="1">
    <location>
        <begin position="154"/>
        <end position="165"/>
    </location>
</feature>
<name>A0A9W4UNF6_9PLEO</name>
<feature type="region of interest" description="Disordered" evidence="1">
    <location>
        <begin position="1"/>
        <end position="301"/>
    </location>
</feature>
<comment type="caution">
    <text evidence="2">The sequence shown here is derived from an EMBL/GenBank/DDBJ whole genome shotgun (WGS) entry which is preliminary data.</text>
</comment>
<sequence length="301" mass="33091">MRSTTLSAAIHPSPKRKRDPPPPPIPHINTTLRTETTPPRDSPEPDSPRNAVADQLQSMSLKNIPSIHMGPLSPTDDIMRKKPKLQDKSRVDSGTSLDEHLAGVNIGLQQDGQKDSKNSVAVNTLPVRRKEIPETPEAKQPRTLLNTVPAFAQLPTSSFPTSLSQPPIVGSDDAKTKENTQPRRRTKSVSPPPSPLTWQDSEITGHLADPSKDPDDDGTGLNGIGFRPTPATAYARAQRRRQQVLDWKAREAREARAKRSERRRRGVGGASSREATVERETRTVDTAITSDTSRRTVKFAV</sequence>
<protein>
    <submittedName>
        <fullName evidence="2">Uncharacterized protein</fullName>
    </submittedName>
</protein>
<gene>
    <name evidence="2" type="ORF">PDIGIT_LOCUS12040</name>
</gene>
<feature type="compositionally biased region" description="Basic and acidic residues" evidence="1">
    <location>
        <begin position="247"/>
        <end position="258"/>
    </location>
</feature>
<accession>A0A9W4UNF6</accession>
<proteinExistence type="predicted"/>
<reference evidence="2" key="1">
    <citation type="submission" date="2023-01" db="EMBL/GenBank/DDBJ databases">
        <authorList>
            <person name="Van Ghelder C."/>
            <person name="Rancurel C."/>
        </authorList>
    </citation>
    <scope>NUCLEOTIDE SEQUENCE</scope>
    <source>
        <strain evidence="2">CNCM I-4278</strain>
    </source>
</reference>
<feature type="compositionally biased region" description="Low complexity" evidence="1">
    <location>
        <begin position="227"/>
        <end position="236"/>
    </location>
</feature>
<dbReference type="AlphaFoldDB" id="A0A9W4UNF6"/>
<evidence type="ECO:0000256" key="1">
    <source>
        <dbReference type="SAM" id="MobiDB-lite"/>
    </source>
</evidence>